<evidence type="ECO:0000313" key="5">
    <source>
        <dbReference type="Proteomes" id="UP000182800"/>
    </source>
</evidence>
<dbReference type="Gene3D" id="3.90.920.10">
    <property type="entry name" value="DNA primase, PRIM domain"/>
    <property type="match status" value="1"/>
</dbReference>
<evidence type="ECO:0000313" key="2">
    <source>
        <dbReference type="EMBL" id="KPQ10239.1"/>
    </source>
</evidence>
<keyword evidence="2" id="KW-0436">Ligase</keyword>
<dbReference type="OrthoDB" id="9802472at2"/>
<dbReference type="AlphaFoldDB" id="A0A0P8BKY0"/>
<proteinExistence type="predicted"/>
<reference evidence="2 4" key="1">
    <citation type="submission" date="2015-09" db="EMBL/GenBank/DDBJ databases">
        <title>Identification and resolution of microdiversity through metagenomic sequencing of parallel consortia.</title>
        <authorList>
            <person name="Nelson W.C."/>
            <person name="Romine M.F."/>
            <person name="Lindemann S.R."/>
        </authorList>
    </citation>
    <scope>NUCLEOTIDE SEQUENCE [LARGE SCALE GENOMIC DNA]</scope>
    <source>
        <strain evidence="2">HL-109</strain>
    </source>
</reference>
<evidence type="ECO:0000259" key="1">
    <source>
        <dbReference type="Pfam" id="PF21686"/>
    </source>
</evidence>
<reference evidence="3 5" key="2">
    <citation type="submission" date="2016-08" db="EMBL/GenBank/DDBJ databases">
        <authorList>
            <person name="Varghese N."/>
            <person name="Submissions Spin"/>
        </authorList>
    </citation>
    <scope>NUCLEOTIDE SEQUENCE [LARGE SCALE GENOMIC DNA]</scope>
    <source>
        <strain evidence="3 5">HL-109</strain>
    </source>
</reference>
<keyword evidence="5" id="KW-1185">Reference proteome</keyword>
<dbReference type="EMBL" id="FMBM01000002">
    <property type="protein sequence ID" value="SCC80975.1"/>
    <property type="molecule type" value="Genomic_DNA"/>
</dbReference>
<dbReference type="GO" id="GO:0003910">
    <property type="term" value="F:DNA ligase (ATP) activity"/>
    <property type="evidence" value="ECO:0007669"/>
    <property type="project" value="UniProtKB-EC"/>
</dbReference>
<dbReference type="InterPro" id="IPR014145">
    <property type="entry name" value="LigD_pol_dom"/>
</dbReference>
<dbReference type="CDD" id="cd04861">
    <property type="entry name" value="LigD_Pol_like"/>
    <property type="match status" value="1"/>
</dbReference>
<evidence type="ECO:0000313" key="4">
    <source>
        <dbReference type="Proteomes" id="UP000050497"/>
    </source>
</evidence>
<dbReference type="InterPro" id="IPR052171">
    <property type="entry name" value="NHEJ_LigD"/>
</dbReference>
<dbReference type="PANTHER" id="PTHR42705">
    <property type="entry name" value="BIFUNCTIONAL NON-HOMOLOGOUS END JOINING PROTEIN LIGD"/>
    <property type="match status" value="1"/>
</dbReference>
<dbReference type="NCBIfam" id="TIGR02778">
    <property type="entry name" value="ligD_pol"/>
    <property type="match status" value="1"/>
</dbReference>
<protein>
    <submittedName>
        <fullName evidence="3">Bifunctional non-homologous end joining protein LigD</fullName>
    </submittedName>
    <submittedName>
        <fullName evidence="2">DNA ligase (ATP)</fullName>
        <ecNumber evidence="2">6.5.1.1</ecNumber>
    </submittedName>
</protein>
<comment type="caution">
    <text evidence="2">The sequence shown here is derived from an EMBL/GenBank/DDBJ whole genome shotgun (WGS) entry which is preliminary data.</text>
</comment>
<sequence length="300" mass="33213">MSDEDIHIDGRAISLSNQDKTLFPKDGISKGDLVDYYRRIAEIAIPHYRGRPLTMHRFPDGIDADGFFQKEAPDHFPDWIERATLDKEGGSLRQVIANDAASLVYLANQGCITPHLGLSTIDAIDRPDRLIIDLDPSDDDFGKVQMAARQLRRLLDDAQIPGFVQTTGSKGLHVVVPLDRSAPFDAVRGCADRLAAHLAKAHQDDLTTEQRKAKRGDRVYLDIGRNAYGQTAVAPYAVRPLPGAPIATPLGWDEALAGDMHPQRYTLSNIFRRLGAKDDPWARINEHATPIDALEKALNQ</sequence>
<feature type="domain" description="DNA ligase D polymerase" evidence="1">
    <location>
        <begin position="30"/>
        <end position="281"/>
    </location>
</feature>
<dbReference type="PANTHER" id="PTHR42705:SF2">
    <property type="entry name" value="BIFUNCTIONAL NON-HOMOLOGOUS END JOINING PROTEIN LIGD"/>
    <property type="match status" value="1"/>
</dbReference>
<dbReference type="Proteomes" id="UP000182800">
    <property type="component" value="Unassembled WGS sequence"/>
</dbReference>
<dbReference type="EC" id="6.5.1.1" evidence="2"/>
<dbReference type="Pfam" id="PF21686">
    <property type="entry name" value="LigD_Prim-Pol"/>
    <property type="match status" value="1"/>
</dbReference>
<organism evidence="2 4">
    <name type="scientific">Saliniramus fredricksonii</name>
    <dbReference type="NCBI Taxonomy" id="1653334"/>
    <lineage>
        <taxon>Bacteria</taxon>
        <taxon>Pseudomonadati</taxon>
        <taxon>Pseudomonadota</taxon>
        <taxon>Alphaproteobacteria</taxon>
        <taxon>Hyphomicrobiales</taxon>
        <taxon>Salinarimonadaceae</taxon>
        <taxon>Saliniramus</taxon>
    </lineage>
</organism>
<dbReference type="Proteomes" id="UP000050497">
    <property type="component" value="Unassembled WGS sequence"/>
</dbReference>
<dbReference type="RefSeq" id="WP_074444772.1">
    <property type="nucleotide sequence ID" value="NZ_FMBM01000002.1"/>
</dbReference>
<dbReference type="PATRIC" id="fig|1653334.4.peg.51"/>
<dbReference type="STRING" id="1653334.GA0071312_1905"/>
<gene>
    <name evidence="2" type="primary">lig</name>
    <name evidence="3" type="ORF">GA0071312_1905</name>
    <name evidence="2" type="ORF">HLUCCO17_11615</name>
</gene>
<dbReference type="EMBL" id="LJSX01000017">
    <property type="protein sequence ID" value="KPQ10239.1"/>
    <property type="molecule type" value="Genomic_DNA"/>
</dbReference>
<name>A0A0P8BKY0_9HYPH</name>
<evidence type="ECO:0000313" key="3">
    <source>
        <dbReference type="EMBL" id="SCC80975.1"/>
    </source>
</evidence>
<accession>A0A0P8BKY0</accession>